<gene>
    <name evidence="2" type="ORF">K435DRAFT_974947</name>
</gene>
<name>A0A4V6T4U2_DENBC</name>
<evidence type="ECO:0000313" key="2">
    <source>
        <dbReference type="EMBL" id="THU75105.1"/>
    </source>
</evidence>
<organism evidence="2 3">
    <name type="scientific">Dendrothele bispora (strain CBS 962.96)</name>
    <dbReference type="NCBI Taxonomy" id="1314807"/>
    <lineage>
        <taxon>Eukaryota</taxon>
        <taxon>Fungi</taxon>
        <taxon>Dikarya</taxon>
        <taxon>Basidiomycota</taxon>
        <taxon>Agaricomycotina</taxon>
        <taxon>Agaricomycetes</taxon>
        <taxon>Agaricomycetidae</taxon>
        <taxon>Agaricales</taxon>
        <taxon>Agaricales incertae sedis</taxon>
        <taxon>Dendrothele</taxon>
    </lineage>
</organism>
<protein>
    <submittedName>
        <fullName evidence="2">Uncharacterized protein</fullName>
    </submittedName>
</protein>
<proteinExistence type="predicted"/>
<evidence type="ECO:0000313" key="3">
    <source>
        <dbReference type="Proteomes" id="UP000297245"/>
    </source>
</evidence>
<evidence type="ECO:0000256" key="1">
    <source>
        <dbReference type="SAM" id="MobiDB-lite"/>
    </source>
</evidence>
<dbReference type="EMBL" id="ML182924">
    <property type="protein sequence ID" value="THU75105.1"/>
    <property type="molecule type" value="Genomic_DNA"/>
</dbReference>
<dbReference type="Proteomes" id="UP000297245">
    <property type="component" value="Unassembled WGS sequence"/>
</dbReference>
<keyword evidence="3" id="KW-1185">Reference proteome</keyword>
<dbReference type="AlphaFoldDB" id="A0A4V6T4U2"/>
<accession>A0A4V6T4U2</accession>
<feature type="region of interest" description="Disordered" evidence="1">
    <location>
        <begin position="1"/>
        <end position="40"/>
    </location>
</feature>
<reference evidence="2 3" key="1">
    <citation type="journal article" date="2019" name="Nat. Ecol. Evol.">
        <title>Megaphylogeny resolves global patterns of mushroom evolution.</title>
        <authorList>
            <person name="Varga T."/>
            <person name="Krizsan K."/>
            <person name="Foldi C."/>
            <person name="Dima B."/>
            <person name="Sanchez-Garcia M."/>
            <person name="Sanchez-Ramirez S."/>
            <person name="Szollosi G.J."/>
            <person name="Szarkandi J.G."/>
            <person name="Papp V."/>
            <person name="Albert L."/>
            <person name="Andreopoulos W."/>
            <person name="Angelini C."/>
            <person name="Antonin V."/>
            <person name="Barry K.W."/>
            <person name="Bougher N.L."/>
            <person name="Buchanan P."/>
            <person name="Buyck B."/>
            <person name="Bense V."/>
            <person name="Catcheside P."/>
            <person name="Chovatia M."/>
            <person name="Cooper J."/>
            <person name="Damon W."/>
            <person name="Desjardin D."/>
            <person name="Finy P."/>
            <person name="Geml J."/>
            <person name="Haridas S."/>
            <person name="Hughes K."/>
            <person name="Justo A."/>
            <person name="Karasinski D."/>
            <person name="Kautmanova I."/>
            <person name="Kiss B."/>
            <person name="Kocsube S."/>
            <person name="Kotiranta H."/>
            <person name="LaButti K.M."/>
            <person name="Lechner B.E."/>
            <person name="Liimatainen K."/>
            <person name="Lipzen A."/>
            <person name="Lukacs Z."/>
            <person name="Mihaltcheva S."/>
            <person name="Morgado L.N."/>
            <person name="Niskanen T."/>
            <person name="Noordeloos M.E."/>
            <person name="Ohm R.A."/>
            <person name="Ortiz-Santana B."/>
            <person name="Ovrebo C."/>
            <person name="Racz N."/>
            <person name="Riley R."/>
            <person name="Savchenko A."/>
            <person name="Shiryaev A."/>
            <person name="Soop K."/>
            <person name="Spirin V."/>
            <person name="Szebenyi C."/>
            <person name="Tomsovsky M."/>
            <person name="Tulloss R.E."/>
            <person name="Uehling J."/>
            <person name="Grigoriev I.V."/>
            <person name="Vagvolgyi C."/>
            <person name="Papp T."/>
            <person name="Martin F.M."/>
            <person name="Miettinen O."/>
            <person name="Hibbett D.S."/>
            <person name="Nagy L.G."/>
        </authorList>
    </citation>
    <scope>NUCLEOTIDE SEQUENCE [LARGE SCALE GENOMIC DNA]</scope>
    <source>
        <strain evidence="2 3">CBS 962.96</strain>
    </source>
</reference>
<dbReference type="OrthoDB" id="2988876at2759"/>
<sequence>MTAPIPMSAPSLPPIRPASEQQAAQRKRAATVPGKSMRTHSTSEPEVVACHFCRGLCCIDAVPLLSAFSYPFSYDGYSEENEM</sequence>